<feature type="region of interest" description="Disordered" evidence="4">
    <location>
        <begin position="68"/>
        <end position="129"/>
    </location>
</feature>
<evidence type="ECO:0008006" key="9">
    <source>
        <dbReference type="Google" id="ProtNLM"/>
    </source>
</evidence>
<gene>
    <name evidence="7" type="ORF">PCANC_07693</name>
</gene>
<sequence length="975" mass="109134">MARNYQQSQLTGKQVPHFYIHSDTRYFKDTSGRTLILRGVNLSGSAKIPRGHPQHVLHNFWESAEQDGHPSHSIFSNAYTHPPPVQPDTASSTTDSSSFNFDTQNLTPTTQSVPISPNTQNQSHHSSGGISYIGQNLNLEDGSADIHLTRLRQWGFNCLRFVTVWEALEHHGPGQYDHEYMEYVVAMLRKCKEYGFRVYMDPHQDLFSRFCGGSGAPLWTLYACGLNPRNFTVTGAAYLQSEWPHPDNPDPESFPAMIWATNYNRLACQTVNTMFWAGRDYAPKCIIDGVNIQDFLQYHFLEAYRRLAMKLASAGDLLDETVIGWDSLNEPNHGYLGLHNLMAIPDEVPLRIGPTPTGYQGLKMGMGGACKLENYKFGPIGPQRDGTVLVDPKGKRVWLHPTAEPNGLSGYGWRRDPGWELGTCIWAQHGVWDPESDTVLQPHYFNQSRQDTSKPADFAAHYWRPHLNAYCHMIRQIHPEAILFVHPPVFEIPPELNPSVLPILQHRSVFSSHFYDGLTLVTKHWNWFNADALGILRGKYPSVVFGLKIGETAIRKCMRAQLGMLKQDGLDKMGEFPTMMGEIGIPYDLDKKKAYKDGDYSNQVKAMDASLNACDGENMLNYTLWTYCPSNSHQWGDLWNGEDLSLWSKDDAMYQGSTYAEKSSRHGKVLGRPFQYNYGAHSTGPTPNASALALNHHRTTDLSDSDLNRKGVYTPVDSMTSESSLDLSVMNLNDGARALPAFCRPFPVATVGIPTYFNFDIHTASFELTVEVNADLDGASGWGNEELPTEIYVPAVHFGSVSTDPGGLKRRVASENDARHPVGGEWPVGRSSDGSLPLPLGANTNLLHSTQGLAFDPHRFKDTLQLDVSVSAGRWETDGQTLRWYYPRRPMNGQSTARYTLKARRKLGPILWPAGPPSSLWERVWLSIVGFVVFFANLSWQPSSSSSSPSGSPASSHRRNKNLQEDGYANQFKKL</sequence>
<evidence type="ECO:0000256" key="2">
    <source>
        <dbReference type="ARBA" id="ARBA00022801"/>
    </source>
</evidence>
<dbReference type="Pfam" id="PF18564">
    <property type="entry name" value="Glyco_hydro_5_C"/>
    <property type="match status" value="1"/>
</dbReference>
<keyword evidence="8" id="KW-1185">Reference proteome</keyword>
<dbReference type="GO" id="GO:0050295">
    <property type="term" value="F:steryl-beta-glucosidase activity"/>
    <property type="evidence" value="ECO:0007669"/>
    <property type="project" value="TreeGrafter"/>
</dbReference>
<evidence type="ECO:0000313" key="8">
    <source>
        <dbReference type="Proteomes" id="UP000235388"/>
    </source>
</evidence>
<keyword evidence="2" id="KW-0378">Hydrolase</keyword>
<reference evidence="7 8" key="1">
    <citation type="submission" date="2017-11" db="EMBL/GenBank/DDBJ databases">
        <title>De novo assembly and phasing of dikaryotic genomes from two isolates of Puccinia coronata f. sp. avenae, the causal agent of oat crown rust.</title>
        <authorList>
            <person name="Miller M.E."/>
            <person name="Zhang Y."/>
            <person name="Omidvar V."/>
            <person name="Sperschneider J."/>
            <person name="Schwessinger B."/>
            <person name="Raley C."/>
            <person name="Palmer J.M."/>
            <person name="Garnica D."/>
            <person name="Upadhyaya N."/>
            <person name="Rathjen J."/>
            <person name="Taylor J.M."/>
            <person name="Park R.F."/>
            <person name="Dodds P.N."/>
            <person name="Hirsch C.D."/>
            <person name="Kianian S.F."/>
            <person name="Figueroa M."/>
        </authorList>
    </citation>
    <scope>NUCLEOTIDE SEQUENCE [LARGE SCALE GENOMIC DNA]</scope>
    <source>
        <strain evidence="7">12NC29</strain>
    </source>
</reference>
<dbReference type="OrthoDB" id="9971853at2759"/>
<dbReference type="InterPro" id="IPR018087">
    <property type="entry name" value="Glyco_hydro_5_CS"/>
</dbReference>
<dbReference type="PROSITE" id="PS00659">
    <property type="entry name" value="GLYCOSYL_HYDROL_F5"/>
    <property type="match status" value="1"/>
</dbReference>
<dbReference type="InterPro" id="IPR001547">
    <property type="entry name" value="Glyco_hydro_5"/>
</dbReference>
<dbReference type="InterPro" id="IPR041036">
    <property type="entry name" value="GH5_C"/>
</dbReference>
<dbReference type="PANTHER" id="PTHR31308">
    <property type="match status" value="1"/>
</dbReference>
<protein>
    <recommendedName>
        <fullName evidence="9">Glycoside hydrolase family 5 C-terminal domain-containing protein</fullName>
    </recommendedName>
</protein>
<evidence type="ECO:0000256" key="4">
    <source>
        <dbReference type="SAM" id="MobiDB-lite"/>
    </source>
</evidence>
<dbReference type="FunFam" id="3.20.20.80:FF:000106">
    <property type="entry name" value="Glycosyl hydrolase, putative"/>
    <property type="match status" value="1"/>
</dbReference>
<dbReference type="GO" id="GO:1904462">
    <property type="term" value="P:ergosteryl 3-beta-D-glucoside catabolic process"/>
    <property type="evidence" value="ECO:0007669"/>
    <property type="project" value="TreeGrafter"/>
</dbReference>
<dbReference type="Gene3D" id="3.20.20.80">
    <property type="entry name" value="Glycosidases"/>
    <property type="match status" value="2"/>
</dbReference>
<feature type="domain" description="Glycoside hydrolase family 5 C-terminal" evidence="6">
    <location>
        <begin position="744"/>
        <end position="799"/>
    </location>
</feature>
<evidence type="ECO:0000313" key="7">
    <source>
        <dbReference type="EMBL" id="PLW52555.1"/>
    </source>
</evidence>
<evidence type="ECO:0000259" key="6">
    <source>
        <dbReference type="Pfam" id="PF18564"/>
    </source>
</evidence>
<feature type="compositionally biased region" description="Polar residues" evidence="4">
    <location>
        <begin position="104"/>
        <end position="122"/>
    </location>
</feature>
<proteinExistence type="inferred from homology"/>
<feature type="region of interest" description="Disordered" evidence="4">
    <location>
        <begin position="944"/>
        <end position="975"/>
    </location>
</feature>
<feature type="domain" description="Glycoside hydrolase family 5" evidence="5">
    <location>
        <begin position="148"/>
        <end position="212"/>
    </location>
</feature>
<comment type="caution">
    <text evidence="7">The sequence shown here is derived from an EMBL/GenBank/DDBJ whole genome shotgun (WGS) entry which is preliminary data.</text>
</comment>
<dbReference type="EMBL" id="PGCJ01000079">
    <property type="protein sequence ID" value="PLW52555.1"/>
    <property type="molecule type" value="Genomic_DNA"/>
</dbReference>
<evidence type="ECO:0000259" key="5">
    <source>
        <dbReference type="Pfam" id="PF00150"/>
    </source>
</evidence>
<dbReference type="Gene3D" id="2.60.40.1180">
    <property type="entry name" value="Golgi alpha-mannosidase II"/>
    <property type="match status" value="1"/>
</dbReference>
<dbReference type="GO" id="GO:0000272">
    <property type="term" value="P:polysaccharide catabolic process"/>
    <property type="evidence" value="ECO:0007669"/>
    <property type="project" value="InterPro"/>
</dbReference>
<name>A0A2N5VRE4_9BASI</name>
<organism evidence="7 8">
    <name type="scientific">Puccinia coronata f. sp. avenae</name>
    <dbReference type="NCBI Taxonomy" id="200324"/>
    <lineage>
        <taxon>Eukaryota</taxon>
        <taxon>Fungi</taxon>
        <taxon>Dikarya</taxon>
        <taxon>Basidiomycota</taxon>
        <taxon>Pucciniomycotina</taxon>
        <taxon>Pucciniomycetes</taxon>
        <taxon>Pucciniales</taxon>
        <taxon>Pucciniaceae</taxon>
        <taxon>Puccinia</taxon>
    </lineage>
</organism>
<comment type="similarity">
    <text evidence="1">Belongs to the glycosyl hydrolase 5 (cellulase A) family.</text>
</comment>
<dbReference type="Pfam" id="PF00150">
    <property type="entry name" value="Cellulase"/>
    <property type="match status" value="1"/>
</dbReference>
<keyword evidence="3" id="KW-0326">Glycosidase</keyword>
<accession>A0A2N5VRE4</accession>
<evidence type="ECO:0000256" key="3">
    <source>
        <dbReference type="ARBA" id="ARBA00023295"/>
    </source>
</evidence>
<dbReference type="InterPro" id="IPR017853">
    <property type="entry name" value="GH"/>
</dbReference>
<dbReference type="STRING" id="200324.A0A2N5VRE4"/>
<dbReference type="InterPro" id="IPR052066">
    <property type="entry name" value="Glycosphingolipid_Hydrolases"/>
</dbReference>
<dbReference type="PANTHER" id="PTHR31308:SF6">
    <property type="entry name" value="GLYCOSIDE HYDROLASE FAMILY 5 C-TERMINAL DOMAIN-CONTAINING PROTEIN"/>
    <property type="match status" value="1"/>
</dbReference>
<feature type="compositionally biased region" description="Low complexity" evidence="4">
    <location>
        <begin position="944"/>
        <end position="955"/>
    </location>
</feature>
<dbReference type="FunFam" id="3.20.20.80:FF:000122">
    <property type="entry name" value="Glycoside hydrolase"/>
    <property type="match status" value="1"/>
</dbReference>
<dbReference type="Proteomes" id="UP000235388">
    <property type="component" value="Unassembled WGS sequence"/>
</dbReference>
<dbReference type="SUPFAM" id="SSF51445">
    <property type="entry name" value="(Trans)glycosidases"/>
    <property type="match status" value="1"/>
</dbReference>
<feature type="compositionally biased region" description="Low complexity" evidence="4">
    <location>
        <begin position="88"/>
        <end position="103"/>
    </location>
</feature>
<dbReference type="InterPro" id="IPR013780">
    <property type="entry name" value="Glyco_hydro_b"/>
</dbReference>
<dbReference type="AlphaFoldDB" id="A0A2N5VRE4"/>
<evidence type="ECO:0000256" key="1">
    <source>
        <dbReference type="ARBA" id="ARBA00005641"/>
    </source>
</evidence>